<dbReference type="Proteomes" id="UP000887116">
    <property type="component" value="Unassembled WGS sequence"/>
</dbReference>
<dbReference type="GO" id="GO:0006508">
    <property type="term" value="P:proteolysis"/>
    <property type="evidence" value="ECO:0007669"/>
    <property type="project" value="InterPro"/>
</dbReference>
<evidence type="ECO:0000313" key="4">
    <source>
        <dbReference type="EMBL" id="GFQ65984.1"/>
    </source>
</evidence>
<dbReference type="EMBL" id="BMAO01030138">
    <property type="protein sequence ID" value="GFQ65984.1"/>
    <property type="molecule type" value="Genomic_DNA"/>
</dbReference>
<keyword evidence="1" id="KW-1015">Disulfide bond</keyword>
<gene>
    <name evidence="4" type="primary">Cela2a_1</name>
    <name evidence="4" type="ORF">TNCT_108391</name>
</gene>
<organism evidence="4 5">
    <name type="scientific">Trichonephila clavata</name>
    <name type="common">Joro spider</name>
    <name type="synonym">Nephila clavata</name>
    <dbReference type="NCBI Taxonomy" id="2740835"/>
    <lineage>
        <taxon>Eukaryota</taxon>
        <taxon>Metazoa</taxon>
        <taxon>Ecdysozoa</taxon>
        <taxon>Arthropoda</taxon>
        <taxon>Chelicerata</taxon>
        <taxon>Arachnida</taxon>
        <taxon>Araneae</taxon>
        <taxon>Araneomorphae</taxon>
        <taxon>Entelegynae</taxon>
        <taxon>Araneoidea</taxon>
        <taxon>Nephilidae</taxon>
        <taxon>Trichonephila</taxon>
    </lineage>
</organism>
<dbReference type="SUPFAM" id="SSF50494">
    <property type="entry name" value="Trypsin-like serine proteases"/>
    <property type="match status" value="1"/>
</dbReference>
<proteinExistence type="inferred from homology"/>
<dbReference type="Pfam" id="PF00089">
    <property type="entry name" value="Trypsin"/>
    <property type="match status" value="1"/>
</dbReference>
<comment type="similarity">
    <text evidence="2">Belongs to the peptidase S1 family. CLIP subfamily.</text>
</comment>
<sequence length="243" mass="26543">MFHYFRTTFLKNVSENLKLNISQFSCFFHHLFPINIDLLSLSSEDGVEPGSAFYGIVGNIRREGPETRIQFSEAAAHPRYGTNSEYDIAVLRTTSPVETGGTIQTICLPRAGREFDLVYIQAMGWGATSNGNEGAPEVLMTTNLHVPVKAGCKFFFALLGITITDRHICANSFRPTGVCYGDSGGPAVYDDTISGKPVAIGVASFISFLGCGRPLAPSVYTRIASYIDWLTETVGEDNEICFI</sequence>
<dbReference type="InterPro" id="IPR051487">
    <property type="entry name" value="Ser/Thr_Proteases_Immune/Dev"/>
</dbReference>
<protein>
    <submittedName>
        <fullName evidence="4">Chymotrypsin-like elastase family member 2A</fullName>
    </submittedName>
</protein>
<evidence type="ECO:0000256" key="2">
    <source>
        <dbReference type="ARBA" id="ARBA00024195"/>
    </source>
</evidence>
<evidence type="ECO:0000313" key="5">
    <source>
        <dbReference type="Proteomes" id="UP000887116"/>
    </source>
</evidence>
<dbReference type="AlphaFoldDB" id="A0A8X6F0H1"/>
<dbReference type="SMART" id="SM00020">
    <property type="entry name" value="Tryp_SPc"/>
    <property type="match status" value="1"/>
</dbReference>
<dbReference type="OrthoDB" id="6424634at2759"/>
<dbReference type="InterPro" id="IPR043504">
    <property type="entry name" value="Peptidase_S1_PA_chymotrypsin"/>
</dbReference>
<dbReference type="InterPro" id="IPR001254">
    <property type="entry name" value="Trypsin_dom"/>
</dbReference>
<dbReference type="GO" id="GO:0004252">
    <property type="term" value="F:serine-type endopeptidase activity"/>
    <property type="evidence" value="ECO:0007669"/>
    <property type="project" value="InterPro"/>
</dbReference>
<accession>A0A8X6F0H1</accession>
<dbReference type="Gene3D" id="2.40.10.10">
    <property type="entry name" value="Trypsin-like serine proteases"/>
    <property type="match status" value="1"/>
</dbReference>
<reference evidence="4" key="1">
    <citation type="submission" date="2020-07" db="EMBL/GenBank/DDBJ databases">
        <title>Multicomponent nature underlies the extraordinary mechanical properties of spider dragline silk.</title>
        <authorList>
            <person name="Kono N."/>
            <person name="Nakamura H."/>
            <person name="Mori M."/>
            <person name="Yoshida Y."/>
            <person name="Ohtoshi R."/>
            <person name="Malay A.D."/>
            <person name="Moran D.A.P."/>
            <person name="Tomita M."/>
            <person name="Numata K."/>
            <person name="Arakawa K."/>
        </authorList>
    </citation>
    <scope>NUCLEOTIDE SEQUENCE</scope>
</reference>
<dbReference type="InterPro" id="IPR009003">
    <property type="entry name" value="Peptidase_S1_PA"/>
</dbReference>
<dbReference type="CDD" id="cd00190">
    <property type="entry name" value="Tryp_SPc"/>
    <property type="match status" value="1"/>
</dbReference>
<keyword evidence="5" id="KW-1185">Reference proteome</keyword>
<evidence type="ECO:0000259" key="3">
    <source>
        <dbReference type="PROSITE" id="PS50240"/>
    </source>
</evidence>
<feature type="domain" description="Peptidase S1" evidence="3">
    <location>
        <begin position="21"/>
        <end position="235"/>
    </location>
</feature>
<dbReference type="PANTHER" id="PTHR24256">
    <property type="entry name" value="TRYPTASE-RELATED"/>
    <property type="match status" value="1"/>
</dbReference>
<comment type="caution">
    <text evidence="4">The sequence shown here is derived from an EMBL/GenBank/DDBJ whole genome shotgun (WGS) entry which is preliminary data.</text>
</comment>
<dbReference type="PROSITE" id="PS50240">
    <property type="entry name" value="TRYPSIN_DOM"/>
    <property type="match status" value="1"/>
</dbReference>
<evidence type="ECO:0000256" key="1">
    <source>
        <dbReference type="ARBA" id="ARBA00023157"/>
    </source>
</evidence>
<name>A0A8X6F0H1_TRICU</name>